<sequence>MRESIEGEILFIELIDANYIFNCTCFNVERQKFLPADICKVKNVDSFYELMNKHEANLRIIRIQPILEEINDAASEEDVYCEIRESRIIDCINQARPLTGRFNSNVKHFAKKCSTIRENVYNHLNYNQSLPNLCIGNEYEHAHANNTIGLLTNSENCLTELREKKKATKCTRISVE</sequence>
<gene>
    <name evidence="1" type="ORF">MCOR_3089</name>
</gene>
<evidence type="ECO:0000313" key="1">
    <source>
        <dbReference type="EMBL" id="CAC5360697.1"/>
    </source>
</evidence>
<dbReference type="EMBL" id="CACVKT020000570">
    <property type="protein sequence ID" value="CAC5360697.1"/>
    <property type="molecule type" value="Genomic_DNA"/>
</dbReference>
<accession>A0A6J8A2D0</accession>
<proteinExistence type="predicted"/>
<organism evidence="1 2">
    <name type="scientific">Mytilus coruscus</name>
    <name type="common">Sea mussel</name>
    <dbReference type="NCBI Taxonomy" id="42192"/>
    <lineage>
        <taxon>Eukaryota</taxon>
        <taxon>Metazoa</taxon>
        <taxon>Spiralia</taxon>
        <taxon>Lophotrochozoa</taxon>
        <taxon>Mollusca</taxon>
        <taxon>Bivalvia</taxon>
        <taxon>Autobranchia</taxon>
        <taxon>Pteriomorphia</taxon>
        <taxon>Mytilida</taxon>
        <taxon>Mytiloidea</taxon>
        <taxon>Mytilidae</taxon>
        <taxon>Mytilinae</taxon>
        <taxon>Mytilus</taxon>
    </lineage>
</organism>
<dbReference type="Proteomes" id="UP000507470">
    <property type="component" value="Unassembled WGS sequence"/>
</dbReference>
<name>A0A6J8A2D0_MYTCO</name>
<keyword evidence="2" id="KW-1185">Reference proteome</keyword>
<dbReference type="AlphaFoldDB" id="A0A6J8A2D0"/>
<protein>
    <submittedName>
        <fullName evidence="1">FN1</fullName>
    </submittedName>
</protein>
<evidence type="ECO:0000313" key="2">
    <source>
        <dbReference type="Proteomes" id="UP000507470"/>
    </source>
</evidence>
<dbReference type="OrthoDB" id="6121756at2759"/>
<reference evidence="1 2" key="1">
    <citation type="submission" date="2020-06" db="EMBL/GenBank/DDBJ databases">
        <authorList>
            <person name="Li R."/>
            <person name="Bekaert M."/>
        </authorList>
    </citation>
    <scope>NUCLEOTIDE SEQUENCE [LARGE SCALE GENOMIC DNA]</scope>
    <source>
        <strain evidence="2">wild</strain>
    </source>
</reference>